<feature type="signal peptide" evidence="24">
    <location>
        <begin position="1"/>
        <end position="17"/>
    </location>
</feature>
<comment type="catalytic activity">
    <reaction evidence="19">
        <text>L-tyrosyl-[protein] + bromide + H2O2 + H(+) = 3-bromo-L-tyrosyl-[protein] + 2 H2O</text>
        <dbReference type="Rhea" id="RHEA:69360"/>
        <dbReference type="Rhea" id="RHEA-COMP:10136"/>
        <dbReference type="Rhea" id="RHEA-COMP:17686"/>
        <dbReference type="ChEBI" id="CHEBI:15377"/>
        <dbReference type="ChEBI" id="CHEBI:15378"/>
        <dbReference type="ChEBI" id="CHEBI:15858"/>
        <dbReference type="ChEBI" id="CHEBI:16240"/>
        <dbReference type="ChEBI" id="CHEBI:46858"/>
        <dbReference type="ChEBI" id="CHEBI:183512"/>
    </reaction>
    <physiologicalReaction direction="left-to-right" evidence="19">
        <dbReference type="Rhea" id="RHEA:69361"/>
    </physiologicalReaction>
</comment>
<evidence type="ECO:0000256" key="10">
    <source>
        <dbReference type="ARBA" id="ARBA00022837"/>
    </source>
</evidence>
<evidence type="ECO:0000256" key="6">
    <source>
        <dbReference type="ARBA" id="ARBA00022617"/>
    </source>
</evidence>
<evidence type="ECO:0000256" key="1">
    <source>
        <dbReference type="ARBA" id="ARBA00001970"/>
    </source>
</evidence>
<dbReference type="PANTHER" id="PTHR11475">
    <property type="entry name" value="OXIDASE/PEROXIDASE"/>
    <property type="match status" value="1"/>
</dbReference>
<dbReference type="InterPro" id="IPR003591">
    <property type="entry name" value="Leu-rich_rpt_typical-subtyp"/>
</dbReference>
<dbReference type="InterPro" id="IPR032675">
    <property type="entry name" value="LRR_dom_sf"/>
</dbReference>
<feature type="domain" description="Ig-like" evidence="25">
    <location>
        <begin position="334"/>
        <end position="420"/>
    </location>
</feature>
<keyword evidence="4" id="KW-0575">Peroxidase</keyword>
<dbReference type="PROSITE" id="PS51450">
    <property type="entry name" value="LRR"/>
    <property type="match status" value="1"/>
</dbReference>
<keyword evidence="5" id="KW-0433">Leucine-rich repeat</keyword>
<evidence type="ECO:0000256" key="7">
    <source>
        <dbReference type="ARBA" id="ARBA00022723"/>
    </source>
</evidence>
<dbReference type="SMART" id="SM00408">
    <property type="entry name" value="IGc2"/>
    <property type="match status" value="4"/>
</dbReference>
<evidence type="ECO:0000256" key="24">
    <source>
        <dbReference type="SAM" id="SignalP"/>
    </source>
</evidence>
<dbReference type="InterPro" id="IPR034824">
    <property type="entry name" value="Peroxidasin_peroxidase"/>
</dbReference>
<evidence type="ECO:0000256" key="5">
    <source>
        <dbReference type="ARBA" id="ARBA00022614"/>
    </source>
</evidence>
<dbReference type="Pfam" id="PF03098">
    <property type="entry name" value="An_peroxidase"/>
    <property type="match status" value="1"/>
</dbReference>
<dbReference type="PROSITE" id="PS50835">
    <property type="entry name" value="IG_LIKE"/>
    <property type="match status" value="4"/>
</dbReference>
<dbReference type="CDD" id="cd09826">
    <property type="entry name" value="peroxidasin_like"/>
    <property type="match status" value="1"/>
</dbReference>
<dbReference type="InterPro" id="IPR000483">
    <property type="entry name" value="Cys-rich_flank_reg_C"/>
</dbReference>
<dbReference type="GO" id="GO:0004601">
    <property type="term" value="F:peroxidase activity"/>
    <property type="evidence" value="ECO:0007669"/>
    <property type="project" value="UniProtKB-KW"/>
</dbReference>
<dbReference type="EMBL" id="GALX01004387">
    <property type="protein sequence ID" value="JAB64079.1"/>
    <property type="molecule type" value="Transcribed_RNA"/>
</dbReference>
<comment type="similarity">
    <text evidence="21">Belongs to the peroxidase family. XPO subfamily.</text>
</comment>
<evidence type="ECO:0000256" key="11">
    <source>
        <dbReference type="ARBA" id="ARBA00023002"/>
    </source>
</evidence>
<dbReference type="GO" id="GO:0006979">
    <property type="term" value="P:response to oxidative stress"/>
    <property type="evidence" value="ECO:0007669"/>
    <property type="project" value="InterPro"/>
</dbReference>
<keyword evidence="12 22" id="KW-0408">Iron</keyword>
<keyword evidence="13" id="KW-1015">Disulfide bond</keyword>
<dbReference type="FunFam" id="2.60.40.10:FF:000107">
    <property type="entry name" value="Myosin, light chain kinase a"/>
    <property type="match status" value="1"/>
</dbReference>
<dbReference type="SMART" id="SM00369">
    <property type="entry name" value="LRR_TYP"/>
    <property type="match status" value="6"/>
</dbReference>
<evidence type="ECO:0000256" key="12">
    <source>
        <dbReference type="ARBA" id="ARBA00023004"/>
    </source>
</evidence>
<dbReference type="PROSITE" id="PS50292">
    <property type="entry name" value="PEROXIDASE_3"/>
    <property type="match status" value="1"/>
</dbReference>
<dbReference type="InterPro" id="IPR010255">
    <property type="entry name" value="Haem_peroxidase_sf"/>
</dbReference>
<proteinExistence type="inferred from homology"/>
<evidence type="ECO:0000256" key="21">
    <source>
        <dbReference type="ARBA" id="ARBA00061342"/>
    </source>
</evidence>
<evidence type="ECO:0000256" key="4">
    <source>
        <dbReference type="ARBA" id="ARBA00022559"/>
    </source>
</evidence>
<dbReference type="SMART" id="SM00082">
    <property type="entry name" value="LRRCT"/>
    <property type="match status" value="1"/>
</dbReference>
<dbReference type="Gene3D" id="3.80.10.10">
    <property type="entry name" value="Ribonuclease Inhibitor"/>
    <property type="match status" value="2"/>
</dbReference>
<dbReference type="FunFam" id="2.60.40.10:FF:000032">
    <property type="entry name" value="palladin isoform X1"/>
    <property type="match status" value="1"/>
</dbReference>
<keyword evidence="9" id="KW-0677">Repeat</keyword>
<dbReference type="SMART" id="SM00409">
    <property type="entry name" value="IG"/>
    <property type="match status" value="4"/>
</dbReference>
<protein>
    <submittedName>
        <fullName evidence="26">Peroxidasin</fullName>
    </submittedName>
</protein>
<dbReference type="GO" id="GO:0020037">
    <property type="term" value="F:heme binding"/>
    <property type="evidence" value="ECO:0007669"/>
    <property type="project" value="InterPro"/>
</dbReference>
<evidence type="ECO:0000256" key="23">
    <source>
        <dbReference type="SAM" id="Coils"/>
    </source>
</evidence>
<dbReference type="PANTHER" id="PTHR11475:SF58">
    <property type="entry name" value="PEROXIDASIN"/>
    <property type="match status" value="1"/>
</dbReference>
<dbReference type="InterPro" id="IPR003598">
    <property type="entry name" value="Ig_sub2"/>
</dbReference>
<sequence>MWRLCLVAAALLVLGEAQRRNFSTFPCPSRCYCFRRTVRCMKLDLAAVPKTPLPTVTLDLRFNKIREIPPGTFKGHRNLVSLLLNNNLLTSLKNGAFEGLFHLQHLYLYKNRIKYVEPNVFQGLKKLERLYLHGNELKEFHAGTFSNLPSLDRLNLYNNHLTRIPHGAFENLPKLTRLRLDHNALICDCQIAWLAKMLTDNSLQGSANCKYPSEMYGKSLVGMETRDFHCAPPEIREGPHDVEVSWGGTAIFTCKVQDDPLISIVWMRDEKELFPDEKKYKILDNGSLMIQNTVENDGGYYECMVKSPEGQVKSRPARMVVRQPEYSTQGYGAPRFTVVPESISVAPGAPEVTLRCNAVGVPLPTIEWAKNGIRLPNSYKNAYQPDGSLTIREVDPTDHGNYQCEASNVNGRVIADANVIIKAAPIFTVQPENADTQIGGVIKLECVASGTPGPEIAWFKNDEELQPQGRIHITEDGSVLEIRDAKESDSALYICEASNEMGIREVSAKVKVSNLAFRPPKLIFKPYNIKALIGSTIELPCKAEGDPAPGITWQKDGATMQRTGRFKVSLSGNLHIYKVATEDQGRYECTAINDHGRDSATGYVTVKEAPDPVGVGIGDQFVKIAFAEASEEVDRAINKTVDNLINNKGSHNPADLFRIIRYPDAPARELARAAEIYERTLVNIRKHVQRGRIVMNATSDFNYKEILSPDHLKLIARLSGCMTHRLTRNCSDMCFHSKYRSIDGTCNNLQNPTWGASLTSFRRILKPIYEDGFAKPIGWDKERKYFGYPKPSSRLVSTTLIATSKITPDPEITHMVMQWGQFLDHDLDHAIPSVSSESWDGIDCKKSCDYAAPCYPMDVPPGDPRITNRRCIDFIRSSSICGSGMTSVFFDTIQPREQINQLTSFIDASQVYGFSEELAKDLRDLNADGGRLREGVVFPGRKPLLPYAGNQGIDCRRNLTESTVNCFVAGDIRVNEQVGLIAMHTLWMREHNRVARELNHLNPHWDSDTLYHEARKIVGSAVQHITYKHWLPYVLGEKGMERLGRYEGYNPALNPSISNVFATAALRFGHTLINPELHRLDWNFKPIREGHLPLSKAFFSPWRVVEEGVIDPLLRGLFTIAAKIKRPDENLNTELTEQLLKTAHAVALDLAAMNIHRSRDHAIPGYVEFRKFCNMSQADSFEDLRHEISDANVRRKLQKLYGHPGNIDVFVGGILEDQIDGGKIGPLFQCLLVEQFRRLRDGDRFFYESPSVFKPEQLVQIKQYSLARVLCDNGDNITRITRNVFELPELQGGYSDCSVVPKVDLKLWSECCSDCRYTGQLNPISRLNARRNRRNIVDESEGFTSRRDPLISNATAVDYQKEMHRMKTHMVKLEKEMKVLRANLKDMVGYIKRLEEDNEL</sequence>
<dbReference type="FunFam" id="3.80.10.10:FF:000732">
    <property type="entry name" value="GD11101"/>
    <property type="match status" value="1"/>
</dbReference>
<comment type="catalytic activity">
    <reaction evidence="16">
        <text>bromide + H2O2 = hypobromite + H2O</text>
        <dbReference type="Rhea" id="RHEA:66016"/>
        <dbReference type="ChEBI" id="CHEBI:15377"/>
        <dbReference type="ChEBI" id="CHEBI:15858"/>
        <dbReference type="ChEBI" id="CHEBI:16240"/>
        <dbReference type="ChEBI" id="CHEBI:29250"/>
    </reaction>
    <physiologicalReaction direction="left-to-right" evidence="16">
        <dbReference type="Rhea" id="RHEA:66017"/>
    </physiologicalReaction>
</comment>
<evidence type="ECO:0000256" key="20">
    <source>
        <dbReference type="ARBA" id="ARBA00049501"/>
    </source>
</evidence>
<dbReference type="FunFam" id="2.60.40.10:FF:001851">
    <property type="entry name" value="Peroxidasin"/>
    <property type="match status" value="1"/>
</dbReference>
<comment type="catalytic activity">
    <reaction evidence="18">
        <text>L-lysyl-[collagen] + L-methionyl-[collagen] + hypobromite = [collagen]-L-lysyl-N-S-L-methionyl-[collagen] + bromide + H2O + H(+)</text>
        <dbReference type="Rhea" id="RHEA:66024"/>
        <dbReference type="Rhea" id="RHEA-COMP:12751"/>
        <dbReference type="Rhea" id="RHEA-COMP:16949"/>
        <dbReference type="Rhea" id="RHEA-COMP:16951"/>
        <dbReference type="ChEBI" id="CHEBI:15377"/>
        <dbReference type="ChEBI" id="CHEBI:15378"/>
        <dbReference type="ChEBI" id="CHEBI:15858"/>
        <dbReference type="ChEBI" id="CHEBI:16044"/>
        <dbReference type="ChEBI" id="CHEBI:29250"/>
        <dbReference type="ChEBI" id="CHEBI:29969"/>
        <dbReference type="ChEBI" id="CHEBI:166867"/>
    </reaction>
    <physiologicalReaction direction="left-to-right" evidence="18">
        <dbReference type="Rhea" id="RHEA:66025"/>
    </physiologicalReaction>
</comment>
<dbReference type="FunFam" id="1.10.640.10:FF:000001">
    <property type="entry name" value="Peroxidasin homolog"/>
    <property type="match status" value="1"/>
</dbReference>
<dbReference type="InterPro" id="IPR013783">
    <property type="entry name" value="Ig-like_fold"/>
</dbReference>
<feature type="domain" description="Ig-like" evidence="25">
    <location>
        <begin position="520"/>
        <end position="605"/>
    </location>
</feature>
<keyword evidence="10" id="KW-0106">Calcium</keyword>
<keyword evidence="11" id="KW-0560">Oxidoreductase</keyword>
<dbReference type="SUPFAM" id="SSF52058">
    <property type="entry name" value="L domain-like"/>
    <property type="match status" value="1"/>
</dbReference>
<dbReference type="SUPFAM" id="SSF48113">
    <property type="entry name" value="Heme-dependent peroxidases"/>
    <property type="match status" value="1"/>
</dbReference>
<dbReference type="PRINTS" id="PR00457">
    <property type="entry name" value="ANPEROXIDASE"/>
</dbReference>
<keyword evidence="15" id="KW-0393">Immunoglobulin domain</keyword>
<feature type="coiled-coil region" evidence="23">
    <location>
        <begin position="1356"/>
        <end position="1397"/>
    </location>
</feature>
<evidence type="ECO:0000313" key="26">
    <source>
        <dbReference type="EMBL" id="JAB64079.1"/>
    </source>
</evidence>
<evidence type="ECO:0000256" key="3">
    <source>
        <dbReference type="ARBA" id="ARBA00022525"/>
    </source>
</evidence>
<evidence type="ECO:0000259" key="25">
    <source>
        <dbReference type="PROSITE" id="PS50835"/>
    </source>
</evidence>
<dbReference type="Pfam" id="PF07679">
    <property type="entry name" value="I-set"/>
    <property type="match status" value="3"/>
</dbReference>
<dbReference type="InterPro" id="IPR013098">
    <property type="entry name" value="Ig_I-set"/>
</dbReference>
<evidence type="ECO:0000256" key="22">
    <source>
        <dbReference type="PIRSR" id="PIRSR619791-2"/>
    </source>
</evidence>
<feature type="binding site" description="axial binding residue" evidence="22">
    <location>
        <position position="1070"/>
    </location>
    <ligand>
        <name>heme b</name>
        <dbReference type="ChEBI" id="CHEBI:60344"/>
    </ligand>
    <ligandPart>
        <name>Fe</name>
        <dbReference type="ChEBI" id="CHEBI:18248"/>
    </ligandPart>
</feature>
<feature type="domain" description="Ig-like" evidence="25">
    <location>
        <begin position="425"/>
        <end position="513"/>
    </location>
</feature>
<comment type="subcellular location">
    <subcellularLocation>
        <location evidence="2">Secreted</location>
    </subcellularLocation>
</comment>
<evidence type="ECO:0000256" key="19">
    <source>
        <dbReference type="ARBA" id="ARBA00048887"/>
    </source>
</evidence>
<evidence type="ECO:0000256" key="9">
    <source>
        <dbReference type="ARBA" id="ARBA00022737"/>
    </source>
</evidence>
<dbReference type="InterPro" id="IPR003599">
    <property type="entry name" value="Ig_sub"/>
</dbReference>
<dbReference type="Gene3D" id="1.10.640.10">
    <property type="entry name" value="Haem peroxidase domain superfamily, animal type"/>
    <property type="match status" value="1"/>
</dbReference>
<evidence type="ECO:0000256" key="15">
    <source>
        <dbReference type="ARBA" id="ARBA00023319"/>
    </source>
</evidence>
<keyword evidence="3" id="KW-0964">Secreted</keyword>
<feature type="domain" description="Ig-like" evidence="25">
    <location>
        <begin position="233"/>
        <end position="320"/>
    </location>
</feature>
<comment type="cofactor">
    <cofactor evidence="1">
        <name>heme b</name>
        <dbReference type="ChEBI" id="CHEBI:60344"/>
    </cofactor>
</comment>
<dbReference type="InterPro" id="IPR019791">
    <property type="entry name" value="Haem_peroxidase_animal"/>
</dbReference>
<keyword evidence="6 22" id="KW-0349">Heme</keyword>
<dbReference type="SUPFAM" id="SSF48726">
    <property type="entry name" value="Immunoglobulin"/>
    <property type="match status" value="4"/>
</dbReference>
<evidence type="ECO:0000256" key="18">
    <source>
        <dbReference type="ARBA" id="ARBA00048396"/>
    </source>
</evidence>
<keyword evidence="8 24" id="KW-0732">Signal</keyword>
<dbReference type="GO" id="GO:0005615">
    <property type="term" value="C:extracellular space"/>
    <property type="evidence" value="ECO:0007669"/>
    <property type="project" value="TreeGrafter"/>
</dbReference>
<dbReference type="Pfam" id="PF13855">
    <property type="entry name" value="LRR_8"/>
    <property type="match status" value="1"/>
</dbReference>
<evidence type="ECO:0000256" key="16">
    <source>
        <dbReference type="ARBA" id="ARBA00047544"/>
    </source>
</evidence>
<dbReference type="Gene3D" id="2.60.40.10">
    <property type="entry name" value="Immunoglobulins"/>
    <property type="match status" value="4"/>
</dbReference>
<evidence type="ECO:0000256" key="13">
    <source>
        <dbReference type="ARBA" id="ARBA00023157"/>
    </source>
</evidence>
<gene>
    <name evidence="26" type="primary">PXDN</name>
</gene>
<reference evidence="26" key="1">
    <citation type="submission" date="2013-07" db="EMBL/GenBank/DDBJ databases">
        <title>Midgut Transcriptome Profiling of Anoplphora glabripennis, a Lignocellulose Degrading, Wood-Boring Cerambycid.</title>
        <authorList>
            <person name="Scully E.D."/>
            <person name="Hoover K."/>
            <person name="Carlson J.E."/>
            <person name="Tien M."/>
            <person name="Geib S.M."/>
        </authorList>
    </citation>
    <scope>NUCLEOTIDE SEQUENCE</scope>
</reference>
<name>V5GJ36_ANOGL</name>
<comment type="catalytic activity">
    <reaction evidence="17">
        <text>L-lysyl-[collagen] + L-methionyl-[collagen] + H2O2 = [collagen]-L-lysyl-N-S-L-methionyl-[collagen] + 2 H2O + H(+)</text>
        <dbReference type="Rhea" id="RHEA:66020"/>
        <dbReference type="Rhea" id="RHEA-COMP:12751"/>
        <dbReference type="Rhea" id="RHEA-COMP:16949"/>
        <dbReference type="Rhea" id="RHEA-COMP:16951"/>
        <dbReference type="ChEBI" id="CHEBI:15377"/>
        <dbReference type="ChEBI" id="CHEBI:15378"/>
        <dbReference type="ChEBI" id="CHEBI:16044"/>
        <dbReference type="ChEBI" id="CHEBI:16240"/>
        <dbReference type="ChEBI" id="CHEBI:29969"/>
        <dbReference type="ChEBI" id="CHEBI:166867"/>
    </reaction>
    <physiologicalReaction direction="left-to-right" evidence="17">
        <dbReference type="Rhea" id="RHEA:66021"/>
    </physiologicalReaction>
</comment>
<keyword evidence="23" id="KW-0175">Coiled coil</keyword>
<feature type="chain" id="PRO_5004734064" evidence="24">
    <location>
        <begin position="18"/>
        <end position="1400"/>
    </location>
</feature>
<dbReference type="InterPro" id="IPR036179">
    <property type="entry name" value="Ig-like_dom_sf"/>
</dbReference>
<comment type="catalytic activity">
    <reaction evidence="20">
        <text>hypobromite + L-tyrosyl-[protein] + H(+) = 3-bromo-L-tyrosyl-[protein] + H2O</text>
        <dbReference type="Rhea" id="RHEA:69356"/>
        <dbReference type="Rhea" id="RHEA-COMP:10136"/>
        <dbReference type="Rhea" id="RHEA-COMP:17686"/>
        <dbReference type="ChEBI" id="CHEBI:15377"/>
        <dbReference type="ChEBI" id="CHEBI:15378"/>
        <dbReference type="ChEBI" id="CHEBI:29250"/>
        <dbReference type="ChEBI" id="CHEBI:46858"/>
        <dbReference type="ChEBI" id="CHEBI:183512"/>
    </reaction>
    <physiologicalReaction direction="left-to-right" evidence="20">
        <dbReference type="Rhea" id="RHEA:69357"/>
    </physiologicalReaction>
</comment>
<evidence type="ECO:0000256" key="8">
    <source>
        <dbReference type="ARBA" id="ARBA00022729"/>
    </source>
</evidence>
<keyword evidence="14" id="KW-0325">Glycoprotein</keyword>
<dbReference type="InterPro" id="IPR037120">
    <property type="entry name" value="Haem_peroxidase_sf_animal"/>
</dbReference>
<dbReference type="Pfam" id="PF13927">
    <property type="entry name" value="Ig_3"/>
    <property type="match status" value="1"/>
</dbReference>
<dbReference type="InterPro" id="IPR001611">
    <property type="entry name" value="Leu-rich_rpt"/>
</dbReference>
<keyword evidence="7 22" id="KW-0479">Metal-binding</keyword>
<dbReference type="GO" id="GO:0071944">
    <property type="term" value="C:cell periphery"/>
    <property type="evidence" value="ECO:0007669"/>
    <property type="project" value="UniProtKB-ARBA"/>
</dbReference>
<evidence type="ECO:0000256" key="14">
    <source>
        <dbReference type="ARBA" id="ARBA00023180"/>
    </source>
</evidence>
<accession>V5GJ36</accession>
<evidence type="ECO:0000256" key="2">
    <source>
        <dbReference type="ARBA" id="ARBA00004613"/>
    </source>
</evidence>
<organism evidence="26">
    <name type="scientific">Anoplophora glabripennis</name>
    <name type="common">Asian longhorn beetle</name>
    <name type="synonym">Anoplophora nobilis</name>
    <dbReference type="NCBI Taxonomy" id="217634"/>
    <lineage>
        <taxon>Eukaryota</taxon>
        <taxon>Metazoa</taxon>
        <taxon>Ecdysozoa</taxon>
        <taxon>Arthropoda</taxon>
        <taxon>Hexapoda</taxon>
        <taxon>Insecta</taxon>
        <taxon>Pterygota</taxon>
        <taxon>Neoptera</taxon>
        <taxon>Endopterygota</taxon>
        <taxon>Coleoptera</taxon>
        <taxon>Polyphaga</taxon>
        <taxon>Cucujiformia</taxon>
        <taxon>Chrysomeloidea</taxon>
        <taxon>Cerambycidae</taxon>
        <taxon>Lamiinae</taxon>
        <taxon>Lamiini</taxon>
        <taxon>Anoplophora</taxon>
    </lineage>
</organism>
<dbReference type="GO" id="GO:0046872">
    <property type="term" value="F:metal ion binding"/>
    <property type="evidence" value="ECO:0007669"/>
    <property type="project" value="UniProtKB-KW"/>
</dbReference>
<dbReference type="InterPro" id="IPR007110">
    <property type="entry name" value="Ig-like_dom"/>
</dbReference>
<evidence type="ECO:0000256" key="17">
    <source>
        <dbReference type="ARBA" id="ARBA00047610"/>
    </source>
</evidence>